<keyword evidence="1" id="KW-0413">Isomerase</keyword>
<proteinExistence type="predicted"/>
<organism evidence="1 2">
    <name type="scientific">Leptospira yanagawae</name>
    <dbReference type="NCBI Taxonomy" id="293069"/>
    <lineage>
        <taxon>Bacteria</taxon>
        <taxon>Pseudomonadati</taxon>
        <taxon>Spirochaetota</taxon>
        <taxon>Spirochaetia</taxon>
        <taxon>Leptospirales</taxon>
        <taxon>Leptospiraceae</taxon>
        <taxon>Leptospira</taxon>
    </lineage>
</organism>
<name>A0ABY2M575_9LEPT</name>
<dbReference type="SUPFAM" id="SSF51658">
    <property type="entry name" value="Xylose isomerase-like"/>
    <property type="match status" value="1"/>
</dbReference>
<dbReference type="RefSeq" id="WP_135634799.1">
    <property type="nucleotide sequence ID" value="NZ_RQFU01000012.1"/>
</dbReference>
<evidence type="ECO:0000313" key="2">
    <source>
        <dbReference type="Proteomes" id="UP000298200"/>
    </source>
</evidence>
<dbReference type="InterPro" id="IPR036237">
    <property type="entry name" value="Xyl_isomerase-like_sf"/>
</dbReference>
<dbReference type="EMBL" id="RQFU01000012">
    <property type="protein sequence ID" value="TGL21765.1"/>
    <property type="molecule type" value="Genomic_DNA"/>
</dbReference>
<dbReference type="Proteomes" id="UP000298200">
    <property type="component" value="Unassembled WGS sequence"/>
</dbReference>
<accession>A0ABY2M575</accession>
<sequence length="403" mass="46970">MKTKFGHLTYCTNIHPGESWVDHFRELQTHLPLVKKEISPDKPMGIGLRLSNEASLTLIKENNLLEFQNWLKKESLYVIAINGFPFGGFHSEVVKEDVYKPDWSDKRRIEYTLRLFSILKVLLPANEEGGVSTPPLSYFYFDTNENDRTTRRKNSTKYIIKTLVALIRIHNDTGKTLHLDIEPEPDGLLGDFKDWVTWYTSDLLPNAIPSLMDAFGYNFQLAEELTRKHIRLCLDVCHLAVTFEVNPNLISELRRLRIQVGRVQVSSALKVKFPENVEGVLQSLKPFDEKKYLHQVVVITNKGEKKFYRDLNLAIEKGAEAFEEWRIHYHVPIFLESYETFLSTQEELKMILAEQKRERFSQILEVETYTWNVLPQNLQLPIGKSIVRELQWLISFLDSNSQI</sequence>
<dbReference type="NCBIfam" id="NF035939">
    <property type="entry name" value="TIM_EboE"/>
    <property type="match status" value="1"/>
</dbReference>
<dbReference type="GO" id="GO:0016853">
    <property type="term" value="F:isomerase activity"/>
    <property type="evidence" value="ECO:0007669"/>
    <property type="project" value="UniProtKB-KW"/>
</dbReference>
<protein>
    <submittedName>
        <fullName evidence="1">Xylose isomerase</fullName>
    </submittedName>
</protein>
<gene>
    <name evidence="1" type="ORF">EHQ46_07900</name>
</gene>
<comment type="caution">
    <text evidence="1">The sequence shown here is derived from an EMBL/GenBank/DDBJ whole genome shotgun (WGS) entry which is preliminary data.</text>
</comment>
<keyword evidence="2" id="KW-1185">Reference proteome</keyword>
<evidence type="ECO:0000313" key="1">
    <source>
        <dbReference type="EMBL" id="TGL21765.1"/>
    </source>
</evidence>
<reference evidence="2" key="1">
    <citation type="journal article" date="2019" name="PLoS Negl. Trop. Dis.">
        <title>Revisiting the worldwide diversity of Leptospira species in the environment.</title>
        <authorList>
            <person name="Vincent A.T."/>
            <person name="Schiettekatte O."/>
            <person name="Bourhy P."/>
            <person name="Veyrier F.J."/>
            <person name="Picardeau M."/>
        </authorList>
    </citation>
    <scope>NUCLEOTIDE SEQUENCE [LARGE SCALE GENOMIC DNA]</scope>
    <source>
        <strain evidence="2">201800272</strain>
    </source>
</reference>